<keyword evidence="4 5" id="KW-0472">Membrane</keyword>
<keyword evidence="5" id="KW-0813">Transport</keyword>
<comment type="caution">
    <text evidence="8">The sequence shown here is derived from an EMBL/GenBank/DDBJ whole genome shotgun (WGS) entry which is preliminary data.</text>
</comment>
<dbReference type="Pfam" id="PF00528">
    <property type="entry name" value="BPD_transp_1"/>
    <property type="match status" value="1"/>
</dbReference>
<reference evidence="8 9" key="1">
    <citation type="submission" date="2020-08" db="EMBL/GenBank/DDBJ databases">
        <title>Genomic Encyclopedia of Type Strains, Phase IV (KMG-IV): sequencing the most valuable type-strain genomes for metagenomic binning, comparative biology and taxonomic classification.</title>
        <authorList>
            <person name="Goeker M."/>
        </authorList>
    </citation>
    <scope>NUCLEOTIDE SEQUENCE [LARGE SCALE GENOMIC DNA]</scope>
    <source>
        <strain evidence="8 9">DSM 29514</strain>
    </source>
</reference>
<feature type="transmembrane region" description="Helical" evidence="5">
    <location>
        <begin position="462"/>
        <end position="486"/>
    </location>
</feature>
<feature type="domain" description="ABC transmembrane type-1" evidence="7">
    <location>
        <begin position="258"/>
        <end position="482"/>
    </location>
</feature>
<protein>
    <recommendedName>
        <fullName evidence="6">Phosphate transport system permease protein</fullName>
    </recommendedName>
</protein>
<keyword evidence="6" id="KW-1003">Cell membrane</keyword>
<dbReference type="Gene3D" id="1.10.3720.10">
    <property type="entry name" value="MetI-like"/>
    <property type="match status" value="1"/>
</dbReference>
<organism evidence="8 9">
    <name type="scientific">Rhizobium rhizoryzae</name>
    <dbReference type="NCBI Taxonomy" id="451876"/>
    <lineage>
        <taxon>Bacteria</taxon>
        <taxon>Pseudomonadati</taxon>
        <taxon>Pseudomonadota</taxon>
        <taxon>Alphaproteobacteria</taxon>
        <taxon>Hyphomicrobiales</taxon>
        <taxon>Rhizobiaceae</taxon>
        <taxon>Rhizobium/Agrobacterium group</taxon>
        <taxon>Rhizobium</taxon>
    </lineage>
</organism>
<feature type="transmembrane region" description="Helical" evidence="5">
    <location>
        <begin position="191"/>
        <end position="215"/>
    </location>
</feature>
<keyword evidence="3 5" id="KW-1133">Transmembrane helix</keyword>
<keyword evidence="6" id="KW-0592">Phosphate transport</keyword>
<keyword evidence="6" id="KW-0997">Cell inner membrane</keyword>
<dbReference type="AlphaFoldDB" id="A0A7W6LFF5"/>
<feature type="transmembrane region" description="Helical" evidence="5">
    <location>
        <begin position="47"/>
        <end position="70"/>
    </location>
</feature>
<proteinExistence type="inferred from homology"/>
<evidence type="ECO:0000256" key="4">
    <source>
        <dbReference type="ARBA" id="ARBA00023136"/>
    </source>
</evidence>
<comment type="similarity">
    <text evidence="6">Belongs to the binding-protein-dependent transport system permease family. CysTW subfamily.</text>
</comment>
<name>A0A7W6LFF5_9HYPH</name>
<feature type="transmembrane region" description="Helical" evidence="5">
    <location>
        <begin position="157"/>
        <end position="179"/>
    </location>
</feature>
<comment type="subcellular location">
    <subcellularLocation>
        <location evidence="6">Cell inner membrane</location>
        <topology evidence="6">Multi-pass membrane protein</topology>
    </subcellularLocation>
    <subcellularLocation>
        <location evidence="1 5">Cell membrane</location>
        <topology evidence="1 5">Multi-pass membrane protein</topology>
    </subcellularLocation>
</comment>
<evidence type="ECO:0000256" key="1">
    <source>
        <dbReference type="ARBA" id="ARBA00004651"/>
    </source>
</evidence>
<dbReference type="PANTHER" id="PTHR42727">
    <property type="entry name" value="PHOSPHATE TRANSPORT SYSTEM PERMEASE PROTEIN"/>
    <property type="match status" value="1"/>
</dbReference>
<dbReference type="InterPro" id="IPR011864">
    <property type="entry name" value="Phosphate_PstC"/>
</dbReference>
<evidence type="ECO:0000256" key="5">
    <source>
        <dbReference type="RuleBase" id="RU363032"/>
    </source>
</evidence>
<dbReference type="Pfam" id="PF12501">
    <property type="entry name" value="DUF3708"/>
    <property type="match status" value="1"/>
</dbReference>
<dbReference type="Proteomes" id="UP000519897">
    <property type="component" value="Unassembled WGS sequence"/>
</dbReference>
<feature type="transmembrane region" description="Helical" evidence="5">
    <location>
        <begin position="262"/>
        <end position="281"/>
    </location>
</feature>
<dbReference type="PANTHER" id="PTHR42727:SF1">
    <property type="entry name" value="PHOSPHATE TRANSPORT SYSTEM PERMEASE"/>
    <property type="match status" value="1"/>
</dbReference>
<comment type="caution">
    <text evidence="6">Lacks conserved residue(s) required for the propagation of feature annotation.</text>
</comment>
<feature type="transmembrane region" description="Helical" evidence="5">
    <location>
        <begin position="394"/>
        <end position="415"/>
    </location>
</feature>
<evidence type="ECO:0000313" key="9">
    <source>
        <dbReference type="Proteomes" id="UP000519897"/>
    </source>
</evidence>
<keyword evidence="9" id="KW-1185">Reference proteome</keyword>
<dbReference type="EMBL" id="JACIEC010000001">
    <property type="protein sequence ID" value="MBB4143389.1"/>
    <property type="molecule type" value="Genomic_DNA"/>
</dbReference>
<feature type="transmembrane region" description="Helical" evidence="5">
    <location>
        <begin position="301"/>
        <end position="321"/>
    </location>
</feature>
<dbReference type="PROSITE" id="PS50928">
    <property type="entry name" value="ABC_TM1"/>
    <property type="match status" value="1"/>
</dbReference>
<feature type="transmembrane region" description="Helical" evidence="5">
    <location>
        <begin position="6"/>
        <end position="26"/>
    </location>
</feature>
<dbReference type="GO" id="GO:0006817">
    <property type="term" value="P:phosphate ion transport"/>
    <property type="evidence" value="ECO:0007669"/>
    <property type="project" value="UniProtKB-KW"/>
</dbReference>
<dbReference type="GO" id="GO:0005886">
    <property type="term" value="C:plasma membrane"/>
    <property type="evidence" value="ECO:0007669"/>
    <property type="project" value="UniProtKB-SubCell"/>
</dbReference>
<accession>A0A7W6LFF5</accession>
<evidence type="ECO:0000259" key="7">
    <source>
        <dbReference type="PROSITE" id="PS50928"/>
    </source>
</evidence>
<comment type="function">
    <text evidence="6">Part of the binding-protein-dependent transport system for phosphate; probably responsible for the translocation of the substrate across the membrane.</text>
</comment>
<dbReference type="NCBIfam" id="TIGR02138">
    <property type="entry name" value="phosphate_pstC"/>
    <property type="match status" value="1"/>
</dbReference>
<dbReference type="GO" id="GO:0005315">
    <property type="term" value="F:phosphate transmembrane transporter activity"/>
    <property type="evidence" value="ECO:0007669"/>
    <property type="project" value="InterPro"/>
</dbReference>
<dbReference type="SUPFAM" id="SSF161098">
    <property type="entry name" value="MetI-like"/>
    <property type="match status" value="1"/>
</dbReference>
<keyword evidence="2 5" id="KW-0812">Transmembrane</keyword>
<gene>
    <name evidence="8" type="ORF">GGQ72_001888</name>
</gene>
<evidence type="ECO:0000256" key="2">
    <source>
        <dbReference type="ARBA" id="ARBA00022692"/>
    </source>
</evidence>
<sequence length="494" mass="52325">MTTSTLLLITAAIAMIGYLAGSRRALALAGGRSASMHSRPGYYGSFVAIWSALPAALLLGVWLVAAPAIINSSIRSEFPAEVKAQSQASQGLSFGMIEGIARGMRALSAEEAAQAERNPADLRNLMGARGVAIAGDPEAYMIKAANDLNSLNARSNLLRNIAVLLVAVGGAALAYRLIAPRFRARNRVESVILASLVVASSIAILTTVGIIASMLTEATHFFARVPAHEFFFGTVWDPRFAAAGATASEGQFGLIPLLLGTLYIGFVAMLFAVPIGLFAAIYMSEYASQRVRSITKPLLEVLAGIPTIVYGFFALTTVGPFLRDISSQIHGLATGDYSNFIQAQSVLTAGFVMGIMLIPYVSSLSDDIITAVPRALRDGSLGLGATRSETIKRVVLPAALPGIVGAILMTASRAIGETMIVVLAAGVAARIQLNPFEPMTTVTVKIVSQLTGDLEFTSPQTLVAFALGITLFIITLCLNIYALYIVRKYREQYE</sequence>
<evidence type="ECO:0000256" key="6">
    <source>
        <dbReference type="RuleBase" id="RU363054"/>
    </source>
</evidence>
<dbReference type="InterPro" id="IPR035906">
    <property type="entry name" value="MetI-like_sf"/>
</dbReference>
<dbReference type="InterPro" id="IPR000515">
    <property type="entry name" value="MetI-like"/>
</dbReference>
<evidence type="ECO:0000256" key="3">
    <source>
        <dbReference type="ARBA" id="ARBA00022989"/>
    </source>
</evidence>
<dbReference type="InterPro" id="IPR022182">
    <property type="entry name" value="PstC_N"/>
</dbReference>
<feature type="transmembrane region" description="Helical" evidence="5">
    <location>
        <begin position="341"/>
        <end position="361"/>
    </location>
</feature>
<dbReference type="CDD" id="cd06261">
    <property type="entry name" value="TM_PBP2"/>
    <property type="match status" value="1"/>
</dbReference>
<evidence type="ECO:0000313" key="8">
    <source>
        <dbReference type="EMBL" id="MBB4143389.1"/>
    </source>
</evidence>
<dbReference type="RefSeq" id="WP_062555258.1">
    <property type="nucleotide sequence ID" value="NZ_CP049250.1"/>
</dbReference>